<dbReference type="GO" id="GO:0005789">
    <property type="term" value="C:endoplasmic reticulum membrane"/>
    <property type="evidence" value="ECO:0007669"/>
    <property type="project" value="UniProtKB-SubCell"/>
</dbReference>
<evidence type="ECO:0000256" key="3">
    <source>
        <dbReference type="ARBA" id="ARBA00022692"/>
    </source>
</evidence>
<dbReference type="InterPro" id="IPR005606">
    <property type="entry name" value="Sec20"/>
</dbReference>
<accession>A0AAV9X7G8</accession>
<evidence type="ECO:0000313" key="13">
    <source>
        <dbReference type="EMBL" id="KAK6537916.1"/>
    </source>
</evidence>
<keyword evidence="2" id="KW-0813">Transport</keyword>
<dbReference type="GO" id="GO:0031201">
    <property type="term" value="C:SNARE complex"/>
    <property type="evidence" value="ECO:0007669"/>
    <property type="project" value="TreeGrafter"/>
</dbReference>
<dbReference type="Proteomes" id="UP001365542">
    <property type="component" value="Unassembled WGS sequence"/>
</dbReference>
<evidence type="ECO:0000313" key="14">
    <source>
        <dbReference type="Proteomes" id="UP001365542"/>
    </source>
</evidence>
<sequence>MSATSSEISERIAVLTNAYQEVTAQIQRLANLTAPGTEEARNELAGMIHQSLKEGDAELETLTLQTSTLNPSTDPQAALKSRIHKLRDELKLARVSYRKSLLHSKRTSALNARKEREALLLSSSATPQLLSPTSPASPSSIDADPSATNTTTNIQEQQQPYTQSPPQTGAQLYRRPYHTPRKDKKDMTQNDLITSASSDVTTALRRTHALMTAELTRSHFAHETLTSSTETLKNLNQNYSAFDNVVQKSRGLITDLVKKNKSDMWYYQMSLYALVGTIGWLIFRRLLWGPVFLLVWLPLRALVWICLMPFRGQVSSELGGMVDDGRDGGGVIGGGGGVRSEVEKVVESMVPVESVVSVEIKTEEGRKVKKVVLDDGQEIQVPLEVPEEIVEEVPEVEVEHEEVEAVHDEL</sequence>
<evidence type="ECO:0000256" key="1">
    <source>
        <dbReference type="ARBA" id="ARBA00004163"/>
    </source>
</evidence>
<feature type="transmembrane region" description="Helical" evidence="11">
    <location>
        <begin position="289"/>
        <end position="307"/>
    </location>
</feature>
<feature type="domain" description="Sec20 C-terminal" evidence="12">
    <location>
        <begin position="196"/>
        <end position="286"/>
    </location>
</feature>
<reference evidence="13 14" key="1">
    <citation type="submission" date="2019-10" db="EMBL/GenBank/DDBJ databases">
        <authorList>
            <person name="Palmer J.M."/>
        </authorList>
    </citation>
    <scope>NUCLEOTIDE SEQUENCE [LARGE SCALE GENOMIC DNA]</scope>
    <source>
        <strain evidence="13 14">TWF694</strain>
    </source>
</reference>
<keyword evidence="3 11" id="KW-0812">Transmembrane</keyword>
<comment type="subcellular location">
    <subcellularLocation>
        <location evidence="1">Endoplasmic reticulum membrane</location>
        <topology evidence="1">Single-pass type IV membrane protein</topology>
    </subcellularLocation>
</comment>
<dbReference type="AlphaFoldDB" id="A0AAV9X7G8"/>
<gene>
    <name evidence="13" type="ORF">TWF694_010814</name>
</gene>
<organism evidence="13 14">
    <name type="scientific">Orbilia ellipsospora</name>
    <dbReference type="NCBI Taxonomy" id="2528407"/>
    <lineage>
        <taxon>Eukaryota</taxon>
        <taxon>Fungi</taxon>
        <taxon>Dikarya</taxon>
        <taxon>Ascomycota</taxon>
        <taxon>Pezizomycotina</taxon>
        <taxon>Orbiliomycetes</taxon>
        <taxon>Orbiliales</taxon>
        <taxon>Orbiliaceae</taxon>
        <taxon>Orbilia</taxon>
    </lineage>
</organism>
<dbReference type="Pfam" id="PF03908">
    <property type="entry name" value="Sec20"/>
    <property type="match status" value="1"/>
</dbReference>
<keyword evidence="8 11" id="KW-0472">Membrane</keyword>
<dbReference type="GO" id="GO:0005484">
    <property type="term" value="F:SNAP receptor activity"/>
    <property type="evidence" value="ECO:0007669"/>
    <property type="project" value="InterPro"/>
</dbReference>
<dbReference type="GO" id="GO:0006890">
    <property type="term" value="P:retrograde vesicle-mediated transport, Golgi to endoplasmic reticulum"/>
    <property type="evidence" value="ECO:0007669"/>
    <property type="project" value="InterPro"/>
</dbReference>
<evidence type="ECO:0000256" key="7">
    <source>
        <dbReference type="ARBA" id="ARBA00023054"/>
    </source>
</evidence>
<dbReference type="PANTHER" id="PTHR12825">
    <property type="entry name" value="BNIP1-RELATED"/>
    <property type="match status" value="1"/>
</dbReference>
<feature type="transmembrane region" description="Helical" evidence="11">
    <location>
        <begin position="265"/>
        <end position="283"/>
    </location>
</feature>
<evidence type="ECO:0000256" key="10">
    <source>
        <dbReference type="SAM" id="MobiDB-lite"/>
    </source>
</evidence>
<comment type="caution">
    <text evidence="13">The sequence shown here is derived from an EMBL/GenBank/DDBJ whole genome shotgun (WGS) entry which is preliminary data.</text>
</comment>
<proteinExistence type="inferred from homology"/>
<keyword evidence="5" id="KW-0931">ER-Golgi transport</keyword>
<keyword evidence="7" id="KW-0175">Coiled coil</keyword>
<feature type="region of interest" description="Disordered" evidence="10">
    <location>
        <begin position="123"/>
        <end position="173"/>
    </location>
</feature>
<dbReference type="EMBL" id="JAVHJO010000008">
    <property type="protein sequence ID" value="KAK6537916.1"/>
    <property type="molecule type" value="Genomic_DNA"/>
</dbReference>
<name>A0AAV9X7G8_9PEZI</name>
<evidence type="ECO:0000256" key="4">
    <source>
        <dbReference type="ARBA" id="ARBA00022824"/>
    </source>
</evidence>
<keyword evidence="6 11" id="KW-1133">Transmembrane helix</keyword>
<dbReference type="InterPro" id="IPR056173">
    <property type="entry name" value="Sec20_C"/>
</dbReference>
<evidence type="ECO:0000256" key="11">
    <source>
        <dbReference type="SAM" id="Phobius"/>
    </source>
</evidence>
<keyword evidence="14" id="KW-1185">Reference proteome</keyword>
<dbReference type="PANTHER" id="PTHR12825:SF0">
    <property type="entry name" value="VESICLE TRANSPORT PROTEIN SEC20"/>
    <property type="match status" value="1"/>
</dbReference>
<protein>
    <recommendedName>
        <fullName evidence="12">Sec20 C-terminal domain-containing protein</fullName>
    </recommendedName>
</protein>
<evidence type="ECO:0000256" key="8">
    <source>
        <dbReference type="ARBA" id="ARBA00023136"/>
    </source>
</evidence>
<evidence type="ECO:0000256" key="6">
    <source>
        <dbReference type="ARBA" id="ARBA00022989"/>
    </source>
</evidence>
<feature type="compositionally biased region" description="Low complexity" evidence="10">
    <location>
        <begin position="131"/>
        <end position="167"/>
    </location>
</feature>
<evidence type="ECO:0000259" key="12">
    <source>
        <dbReference type="Pfam" id="PF03908"/>
    </source>
</evidence>
<evidence type="ECO:0000256" key="5">
    <source>
        <dbReference type="ARBA" id="ARBA00022892"/>
    </source>
</evidence>
<evidence type="ECO:0000256" key="9">
    <source>
        <dbReference type="ARBA" id="ARBA00037934"/>
    </source>
</evidence>
<comment type="similarity">
    <text evidence="9">Belongs to the SEC20 family.</text>
</comment>
<keyword evidence="4" id="KW-0256">Endoplasmic reticulum</keyword>
<evidence type="ECO:0000256" key="2">
    <source>
        <dbReference type="ARBA" id="ARBA00022448"/>
    </source>
</evidence>